<feature type="domain" description="TonB C-terminal" evidence="1">
    <location>
        <begin position="159"/>
        <end position="250"/>
    </location>
</feature>
<protein>
    <submittedName>
        <fullName evidence="2">Energy transducer TonB</fullName>
    </submittedName>
</protein>
<dbReference type="InterPro" id="IPR037682">
    <property type="entry name" value="TonB_C"/>
</dbReference>
<proteinExistence type="predicted"/>
<name>A0ABV0A6L3_9FLAO</name>
<keyword evidence="3" id="KW-1185">Reference proteome</keyword>
<reference evidence="2 3" key="1">
    <citation type="submission" date="2024-01" db="EMBL/GenBank/DDBJ databases">
        <title>Mariniflexile litorale sp. nov., isolated from the shallow sediments of the Sea of Japan.</title>
        <authorList>
            <person name="Romanenko L."/>
            <person name="Bystritskaya E."/>
            <person name="Isaeva M."/>
        </authorList>
    </citation>
    <scope>NUCLEOTIDE SEQUENCE [LARGE SCALE GENOMIC DNA]</scope>
    <source>
        <strain evidence="2 3">KCTC 32427</strain>
    </source>
</reference>
<dbReference type="Gene3D" id="3.30.1150.10">
    <property type="match status" value="1"/>
</dbReference>
<dbReference type="InterPro" id="IPR051045">
    <property type="entry name" value="TonB-dependent_transducer"/>
</dbReference>
<evidence type="ECO:0000313" key="3">
    <source>
        <dbReference type="Proteomes" id="UP001416393"/>
    </source>
</evidence>
<dbReference type="EMBL" id="JAZHYP010000001">
    <property type="protein sequence ID" value="MEN3322674.1"/>
    <property type="molecule type" value="Genomic_DNA"/>
</dbReference>
<comment type="caution">
    <text evidence="2">The sequence shown here is derived from an EMBL/GenBank/DDBJ whole genome shotgun (WGS) entry which is preliminary data.</text>
</comment>
<organism evidence="2 3">
    <name type="scientific">Mariniflexile soesokkakense</name>
    <dbReference type="NCBI Taxonomy" id="1343160"/>
    <lineage>
        <taxon>Bacteria</taxon>
        <taxon>Pseudomonadati</taxon>
        <taxon>Bacteroidota</taxon>
        <taxon>Flavobacteriia</taxon>
        <taxon>Flavobacteriales</taxon>
        <taxon>Flavobacteriaceae</taxon>
        <taxon>Mariniflexile</taxon>
    </lineage>
</organism>
<dbReference type="Proteomes" id="UP001416393">
    <property type="component" value="Unassembled WGS sequence"/>
</dbReference>
<dbReference type="PANTHER" id="PTHR33446:SF2">
    <property type="entry name" value="PROTEIN TONB"/>
    <property type="match status" value="1"/>
</dbReference>
<dbReference type="SUPFAM" id="SSF74653">
    <property type="entry name" value="TolA/TonB C-terminal domain"/>
    <property type="match status" value="1"/>
</dbReference>
<dbReference type="RefSeq" id="WP_346240217.1">
    <property type="nucleotide sequence ID" value="NZ_JAZHYP010000001.1"/>
</dbReference>
<evidence type="ECO:0000259" key="1">
    <source>
        <dbReference type="PROSITE" id="PS52015"/>
    </source>
</evidence>
<sequence>MLSSKKNPELEIGRNSSLYFAIGLNLMLFFSWQALEYKTYEKSDVDIGILTMEAQPEKEIPIVNYSPPPPPPAAVPVAINENIQIVDDIKEVEETVMLSSETDQSEAISNYKGEVGGVGVSDVKVAVIEEEVEVAFAVIEDVPVYPGCEGLSKSEAKDCFQRKVREHVVKNFNYPETALQLGIQGRVSVIFIIDSKGIATGIRSRGPDKILEREAERIIGLLPKMQPGKQRGKPVRVAYAVPIYFKFQER</sequence>
<dbReference type="Pfam" id="PF03544">
    <property type="entry name" value="TonB_C"/>
    <property type="match status" value="1"/>
</dbReference>
<dbReference type="PROSITE" id="PS52015">
    <property type="entry name" value="TONB_CTD"/>
    <property type="match status" value="1"/>
</dbReference>
<accession>A0ABV0A6L3</accession>
<gene>
    <name evidence="2" type="ORF">VP395_02970</name>
</gene>
<evidence type="ECO:0000313" key="2">
    <source>
        <dbReference type="EMBL" id="MEN3322674.1"/>
    </source>
</evidence>
<dbReference type="PANTHER" id="PTHR33446">
    <property type="entry name" value="PROTEIN TONB-RELATED"/>
    <property type="match status" value="1"/>
</dbReference>